<dbReference type="EMBL" id="JAQQWP010000011">
    <property type="protein sequence ID" value="KAK8095860.1"/>
    <property type="molecule type" value="Genomic_DNA"/>
</dbReference>
<evidence type="ECO:0000313" key="2">
    <source>
        <dbReference type="Proteomes" id="UP001392437"/>
    </source>
</evidence>
<organism evidence="1 2">
    <name type="scientific">Apiospora kogelbergensis</name>
    <dbReference type="NCBI Taxonomy" id="1337665"/>
    <lineage>
        <taxon>Eukaryota</taxon>
        <taxon>Fungi</taxon>
        <taxon>Dikarya</taxon>
        <taxon>Ascomycota</taxon>
        <taxon>Pezizomycotina</taxon>
        <taxon>Sordariomycetes</taxon>
        <taxon>Xylariomycetidae</taxon>
        <taxon>Amphisphaeriales</taxon>
        <taxon>Apiosporaceae</taxon>
        <taxon>Apiospora</taxon>
    </lineage>
</organism>
<evidence type="ECO:0000313" key="1">
    <source>
        <dbReference type="EMBL" id="KAK8095860.1"/>
    </source>
</evidence>
<accession>A0AAW0QGM1</accession>
<comment type="caution">
    <text evidence="1">The sequence shown here is derived from an EMBL/GenBank/DDBJ whole genome shotgun (WGS) entry which is preliminary data.</text>
</comment>
<proteinExistence type="predicted"/>
<protein>
    <submittedName>
        <fullName evidence="1">Uncharacterized protein</fullName>
    </submittedName>
</protein>
<keyword evidence="2" id="KW-1185">Reference proteome</keyword>
<reference evidence="1 2" key="1">
    <citation type="submission" date="2023-01" db="EMBL/GenBank/DDBJ databases">
        <title>Analysis of 21 Apiospora genomes using comparative genomics revels a genus with tremendous synthesis potential of carbohydrate active enzymes and secondary metabolites.</title>
        <authorList>
            <person name="Sorensen T."/>
        </authorList>
    </citation>
    <scope>NUCLEOTIDE SEQUENCE [LARGE SCALE GENOMIC DNA]</scope>
    <source>
        <strain evidence="1 2">CBS 117206</strain>
    </source>
</reference>
<dbReference type="Proteomes" id="UP001392437">
    <property type="component" value="Unassembled WGS sequence"/>
</dbReference>
<sequence length="316" mass="36862">MAPDQKLGLNLLSAPVRELVILASIGRCYWPWLGPNIALDIFIFDSGIMKECAGNGDKKTSYLGRMYGLGLLNLMFLQKNPNLSERREQLETLERCHTLRSWLGEEASADLTEQLELCYFSIVDTREPNPNIWCPGLETHRMRVRARKREFKILKIMVDRIWEETSEGDGRRRIPIKLRRRYNGTGRLIRKGRWHLLLAWERRALLGERTEHHQEHKEYRELIREYRPPHYGVAGPTHYRGPVTVISPFAHSGDGLSPVDRLAELSNYFQDNIYHAPKGLDNFIEIHDFSMLEKPPASVPSWRESFRLARFGTWNN</sequence>
<dbReference type="AlphaFoldDB" id="A0AAW0QGM1"/>
<name>A0AAW0QGM1_9PEZI</name>
<gene>
    <name evidence="1" type="ORF">PG999_013882</name>
</gene>